<dbReference type="SUPFAM" id="SSF53383">
    <property type="entry name" value="PLP-dependent transferases"/>
    <property type="match status" value="1"/>
</dbReference>
<dbReference type="Gene3D" id="3.90.1150.10">
    <property type="entry name" value="Aspartate Aminotransferase, domain 1"/>
    <property type="match status" value="1"/>
</dbReference>
<dbReference type="RefSeq" id="WP_010758055.1">
    <property type="nucleotide sequence ID" value="NZ_ASWD01000001.1"/>
</dbReference>
<dbReference type="GO" id="GO:0016829">
    <property type="term" value="F:lyase activity"/>
    <property type="evidence" value="ECO:0007669"/>
    <property type="project" value="InterPro"/>
</dbReference>
<dbReference type="PANTHER" id="PTHR48097:SF5">
    <property type="entry name" value="LOW SPECIFICITY L-THREONINE ALDOLASE"/>
    <property type="match status" value="1"/>
</dbReference>
<dbReference type="eggNOG" id="COG2008">
    <property type="taxonomic scope" value="Bacteria"/>
</dbReference>
<dbReference type="InterPro" id="IPR015421">
    <property type="entry name" value="PyrdxlP-dep_Trfase_major"/>
</dbReference>
<evidence type="ECO:0000256" key="2">
    <source>
        <dbReference type="ARBA" id="ARBA00006966"/>
    </source>
</evidence>
<dbReference type="PANTHER" id="PTHR48097">
    <property type="entry name" value="L-THREONINE ALDOLASE-RELATED"/>
    <property type="match status" value="1"/>
</dbReference>
<evidence type="ECO:0000256" key="1">
    <source>
        <dbReference type="ARBA" id="ARBA00001933"/>
    </source>
</evidence>
<proteinExistence type="inferred from homology"/>
<dbReference type="AlphaFoldDB" id="R2SFU4"/>
<evidence type="ECO:0000256" key="3">
    <source>
        <dbReference type="ARBA" id="ARBA00022898"/>
    </source>
</evidence>
<dbReference type="Gene3D" id="3.40.640.10">
    <property type="entry name" value="Type I PLP-dependent aspartate aminotransferase-like (Major domain)"/>
    <property type="match status" value="1"/>
</dbReference>
<comment type="caution">
    <text evidence="5">The sequence shown here is derived from an EMBL/GenBank/DDBJ whole genome shotgun (WGS) entry which is preliminary data.</text>
</comment>
<comment type="cofactor">
    <cofactor evidence="1">
        <name>pyridoxal 5'-phosphate</name>
        <dbReference type="ChEBI" id="CHEBI:597326"/>
    </cofactor>
</comment>
<dbReference type="Pfam" id="PF01212">
    <property type="entry name" value="Beta_elim_lyase"/>
    <property type="match status" value="1"/>
</dbReference>
<dbReference type="STRING" id="160454.RV10_GL005072"/>
<dbReference type="InterPro" id="IPR001597">
    <property type="entry name" value="ArAA_b-elim_lyase/Thr_aldolase"/>
</dbReference>
<keyword evidence="6" id="KW-1185">Reference proteome</keyword>
<accession>R2SFU4</accession>
<reference evidence="5 6" key="1">
    <citation type="submission" date="2013-02" db="EMBL/GenBank/DDBJ databases">
        <title>The Genome Sequence of Enterococcus pallens BAA-351.</title>
        <authorList>
            <consortium name="The Broad Institute Genome Sequencing Platform"/>
            <consortium name="The Broad Institute Genome Sequencing Center for Infectious Disease"/>
            <person name="Earl A.M."/>
            <person name="Gilmore M.S."/>
            <person name="Lebreton F."/>
            <person name="Walker B."/>
            <person name="Young S.K."/>
            <person name="Zeng Q."/>
            <person name="Gargeya S."/>
            <person name="Fitzgerald M."/>
            <person name="Haas B."/>
            <person name="Abouelleil A."/>
            <person name="Alvarado L."/>
            <person name="Arachchi H.M."/>
            <person name="Berlin A.M."/>
            <person name="Chapman S.B."/>
            <person name="Dewar J."/>
            <person name="Goldberg J."/>
            <person name="Griggs A."/>
            <person name="Gujja S."/>
            <person name="Hansen M."/>
            <person name="Howarth C."/>
            <person name="Imamovic A."/>
            <person name="Larimer J."/>
            <person name="McCowan C."/>
            <person name="Murphy C."/>
            <person name="Neiman D."/>
            <person name="Pearson M."/>
            <person name="Priest M."/>
            <person name="Roberts A."/>
            <person name="Saif S."/>
            <person name="Shea T."/>
            <person name="Sisk P."/>
            <person name="Sykes S."/>
            <person name="Wortman J."/>
            <person name="Nusbaum C."/>
            <person name="Birren B."/>
        </authorList>
    </citation>
    <scope>NUCLEOTIDE SEQUENCE [LARGE SCALE GENOMIC DNA]</scope>
    <source>
        <strain evidence="5 6">ATCC BAA-351</strain>
    </source>
</reference>
<protein>
    <recommendedName>
        <fullName evidence="4">Aromatic amino acid beta-eliminating lyase/threonine aldolase domain-containing protein</fullName>
    </recommendedName>
</protein>
<feature type="domain" description="Aromatic amino acid beta-eliminating lyase/threonine aldolase" evidence="4">
    <location>
        <begin position="30"/>
        <end position="282"/>
    </location>
</feature>
<dbReference type="HOGENOM" id="CLU_049619_1_0_9"/>
<sequence length="341" mass="38161">MLSFENDYSEGAHEKVLQLLLETNLQQEPGYGTDSFTQQAMAKIHQQLDCPEAEIKFLVGGTQTNQIVITALLKNYEGVLAADTGHISTHEAGAIEFCGHKVLTLPHHLGKIDAGQVREYVENFYADVTYEHMVAPGMVYISHPTEYGTLYSLEELTALSAVCREFELPLYLDGARLGYGLMSEETDVTMADLARLCDVFYIGGTKVGALCGEALVFTKQNMPKHFVSTIKQHGALLAKGRLLGVQFLALFSDNLYFDISRHGIEMAQLLKNGFLQKGYQIFIDSLTNQQFIILENEKMQALQEQVRFSVWEKLDDSHTVVRFATSWATTQESVEQLLAMI</sequence>
<evidence type="ECO:0000313" key="6">
    <source>
        <dbReference type="Proteomes" id="UP000013782"/>
    </source>
</evidence>
<comment type="similarity">
    <text evidence="2">Belongs to the threonine aldolase family.</text>
</comment>
<dbReference type="PATRIC" id="fig|1158607.3.peg.3057"/>
<dbReference type="OrthoDB" id="9774495at2"/>
<evidence type="ECO:0000259" key="4">
    <source>
        <dbReference type="Pfam" id="PF01212"/>
    </source>
</evidence>
<dbReference type="InterPro" id="IPR015422">
    <property type="entry name" value="PyrdxlP-dep_Trfase_small"/>
</dbReference>
<keyword evidence="3" id="KW-0663">Pyridoxal phosphate</keyword>
<name>R2SFU4_9ENTE</name>
<dbReference type="Proteomes" id="UP000013782">
    <property type="component" value="Unassembled WGS sequence"/>
</dbReference>
<dbReference type="GO" id="GO:0006520">
    <property type="term" value="P:amino acid metabolic process"/>
    <property type="evidence" value="ECO:0007669"/>
    <property type="project" value="InterPro"/>
</dbReference>
<gene>
    <name evidence="5" type="ORF">UAU_03073</name>
</gene>
<organism evidence="5 6">
    <name type="scientific">Enterococcus pallens ATCC BAA-351</name>
    <dbReference type="NCBI Taxonomy" id="1158607"/>
    <lineage>
        <taxon>Bacteria</taxon>
        <taxon>Bacillati</taxon>
        <taxon>Bacillota</taxon>
        <taxon>Bacilli</taxon>
        <taxon>Lactobacillales</taxon>
        <taxon>Enterococcaceae</taxon>
        <taxon>Enterococcus</taxon>
    </lineage>
</organism>
<dbReference type="InterPro" id="IPR015424">
    <property type="entry name" value="PyrdxlP-dep_Trfase"/>
</dbReference>
<dbReference type="EMBL" id="AJAQ01000033">
    <property type="protein sequence ID" value="EOH91771.1"/>
    <property type="molecule type" value="Genomic_DNA"/>
</dbReference>
<evidence type="ECO:0000313" key="5">
    <source>
        <dbReference type="EMBL" id="EOH91771.1"/>
    </source>
</evidence>